<evidence type="ECO:0000313" key="3">
    <source>
        <dbReference type="Proteomes" id="UP000054279"/>
    </source>
</evidence>
<name>A0A0C9VCT4_SPHS4</name>
<feature type="compositionally biased region" description="Basic and acidic residues" evidence="1">
    <location>
        <begin position="11"/>
        <end position="23"/>
    </location>
</feature>
<dbReference type="EMBL" id="KN837115">
    <property type="protein sequence ID" value="KIJ44789.1"/>
    <property type="molecule type" value="Genomic_DNA"/>
</dbReference>
<evidence type="ECO:0000256" key="1">
    <source>
        <dbReference type="SAM" id="MobiDB-lite"/>
    </source>
</evidence>
<feature type="region of interest" description="Disordered" evidence="1">
    <location>
        <begin position="1"/>
        <end position="56"/>
    </location>
</feature>
<proteinExistence type="predicted"/>
<dbReference type="Proteomes" id="UP000054279">
    <property type="component" value="Unassembled WGS sequence"/>
</dbReference>
<sequence length="56" mass="6280">MNGEQPMWGRAGERFAKNHDLLRNPKRPSSSLEDSDASPDLIIPPAPPSKRSRRDP</sequence>
<keyword evidence="3" id="KW-1185">Reference proteome</keyword>
<dbReference type="HOGENOM" id="CLU_3015713_0_0_1"/>
<evidence type="ECO:0000313" key="2">
    <source>
        <dbReference type="EMBL" id="KIJ44789.1"/>
    </source>
</evidence>
<reference evidence="2 3" key="1">
    <citation type="submission" date="2014-06" db="EMBL/GenBank/DDBJ databases">
        <title>Evolutionary Origins and Diversification of the Mycorrhizal Mutualists.</title>
        <authorList>
            <consortium name="DOE Joint Genome Institute"/>
            <consortium name="Mycorrhizal Genomics Consortium"/>
            <person name="Kohler A."/>
            <person name="Kuo A."/>
            <person name="Nagy L.G."/>
            <person name="Floudas D."/>
            <person name="Copeland A."/>
            <person name="Barry K.W."/>
            <person name="Cichocki N."/>
            <person name="Veneault-Fourrey C."/>
            <person name="LaButti K."/>
            <person name="Lindquist E.A."/>
            <person name="Lipzen A."/>
            <person name="Lundell T."/>
            <person name="Morin E."/>
            <person name="Murat C."/>
            <person name="Riley R."/>
            <person name="Ohm R."/>
            <person name="Sun H."/>
            <person name="Tunlid A."/>
            <person name="Henrissat B."/>
            <person name="Grigoriev I.V."/>
            <person name="Hibbett D.S."/>
            <person name="Martin F."/>
        </authorList>
    </citation>
    <scope>NUCLEOTIDE SEQUENCE [LARGE SCALE GENOMIC DNA]</scope>
    <source>
        <strain evidence="2 3">SS14</strain>
    </source>
</reference>
<gene>
    <name evidence="2" type="ORF">M422DRAFT_30238</name>
</gene>
<protein>
    <submittedName>
        <fullName evidence="2">Uncharacterized protein</fullName>
    </submittedName>
</protein>
<organism evidence="2 3">
    <name type="scientific">Sphaerobolus stellatus (strain SS14)</name>
    <dbReference type="NCBI Taxonomy" id="990650"/>
    <lineage>
        <taxon>Eukaryota</taxon>
        <taxon>Fungi</taxon>
        <taxon>Dikarya</taxon>
        <taxon>Basidiomycota</taxon>
        <taxon>Agaricomycotina</taxon>
        <taxon>Agaricomycetes</taxon>
        <taxon>Phallomycetidae</taxon>
        <taxon>Geastrales</taxon>
        <taxon>Sphaerobolaceae</taxon>
        <taxon>Sphaerobolus</taxon>
    </lineage>
</organism>
<dbReference type="AlphaFoldDB" id="A0A0C9VCT4"/>
<accession>A0A0C9VCT4</accession>